<dbReference type="EMBL" id="JAWHVL010000040">
    <property type="protein sequence ID" value="MDV2633862.1"/>
    <property type="molecule type" value="Genomic_DNA"/>
</dbReference>
<evidence type="ECO:0000313" key="2">
    <source>
        <dbReference type="EMBL" id="MDV2633862.1"/>
    </source>
</evidence>
<reference evidence="2" key="1">
    <citation type="submission" date="2023-10" db="EMBL/GenBank/DDBJ databases">
        <title>Production of high quality cheese from raw caw milk (raw cheese).</title>
        <authorList>
            <person name="Samouris G."/>
        </authorList>
    </citation>
    <scope>NUCLEOTIDE SEQUENCE</scope>
    <source>
        <strain evidence="2">M17-3</strain>
    </source>
</reference>
<sequence length="150" mass="17299">MKINIDLGNVWEALSAIGTIGAVIVSLVLAYRKGKKDIKITAGYDQLFNNRVAIIVSKSPLEQVTIIDFGYIKLKKVSLKSESYFISEDGVHQIADTLPFNFHLQLRIYFTFFNSLKIKQGDKIRYYIKDIEGNIYKSPKFLFYNNEYKN</sequence>
<evidence type="ECO:0000256" key="1">
    <source>
        <dbReference type="SAM" id="Phobius"/>
    </source>
</evidence>
<dbReference type="AlphaFoldDB" id="A0AAE4T2J2"/>
<proteinExistence type="predicted"/>
<feature type="transmembrane region" description="Helical" evidence="1">
    <location>
        <begin position="13"/>
        <end position="31"/>
    </location>
</feature>
<dbReference type="Proteomes" id="UP001186047">
    <property type="component" value="Unassembled WGS sequence"/>
</dbReference>
<keyword evidence="1" id="KW-0472">Membrane</keyword>
<dbReference type="RefSeq" id="WP_317059482.1">
    <property type="nucleotide sequence ID" value="NZ_JAWHVL010000040.1"/>
</dbReference>
<protein>
    <submittedName>
        <fullName evidence="2">Uncharacterized protein</fullName>
    </submittedName>
</protein>
<gene>
    <name evidence="2" type="ORF">RZO31_13500</name>
</gene>
<accession>A0AAE4T2J2</accession>
<keyword evidence="1" id="KW-0812">Transmembrane</keyword>
<keyword evidence="1" id="KW-1133">Transmembrane helix</keyword>
<organism evidence="2 3">
    <name type="scientific">Lactococcus lactis</name>
    <dbReference type="NCBI Taxonomy" id="1358"/>
    <lineage>
        <taxon>Bacteria</taxon>
        <taxon>Bacillati</taxon>
        <taxon>Bacillota</taxon>
        <taxon>Bacilli</taxon>
        <taxon>Lactobacillales</taxon>
        <taxon>Streptococcaceae</taxon>
        <taxon>Lactococcus</taxon>
    </lineage>
</organism>
<comment type="caution">
    <text evidence="2">The sequence shown here is derived from an EMBL/GenBank/DDBJ whole genome shotgun (WGS) entry which is preliminary data.</text>
</comment>
<name>A0AAE4T2J2_9LACT</name>
<evidence type="ECO:0000313" key="3">
    <source>
        <dbReference type="Proteomes" id="UP001186047"/>
    </source>
</evidence>